<dbReference type="CDD" id="cd16029">
    <property type="entry name" value="4-S"/>
    <property type="match status" value="1"/>
</dbReference>
<evidence type="ECO:0000256" key="1">
    <source>
        <dbReference type="ARBA" id="ARBA00001913"/>
    </source>
</evidence>
<dbReference type="InterPro" id="IPR024607">
    <property type="entry name" value="Sulfatase_CS"/>
</dbReference>
<feature type="region of interest" description="Disordered" evidence="7">
    <location>
        <begin position="423"/>
        <end position="444"/>
    </location>
</feature>
<feature type="compositionally biased region" description="Polar residues" evidence="7">
    <location>
        <begin position="428"/>
        <end position="444"/>
    </location>
</feature>
<evidence type="ECO:0000256" key="7">
    <source>
        <dbReference type="SAM" id="MobiDB-lite"/>
    </source>
</evidence>
<comment type="cofactor">
    <cofactor evidence="1">
        <name>Ca(2+)</name>
        <dbReference type="ChEBI" id="CHEBI:29108"/>
    </cofactor>
</comment>
<dbReference type="InterPro" id="IPR000917">
    <property type="entry name" value="Sulfatase_N"/>
</dbReference>
<evidence type="ECO:0000259" key="8">
    <source>
        <dbReference type="Pfam" id="PF00884"/>
    </source>
</evidence>
<dbReference type="InterPro" id="IPR017850">
    <property type="entry name" value="Alkaline_phosphatase_core_sf"/>
</dbReference>
<evidence type="ECO:0000256" key="6">
    <source>
        <dbReference type="ARBA" id="ARBA00023180"/>
    </source>
</evidence>
<dbReference type="GO" id="GO:0046872">
    <property type="term" value="F:metal ion binding"/>
    <property type="evidence" value="ECO:0007669"/>
    <property type="project" value="UniProtKB-KW"/>
</dbReference>
<evidence type="ECO:0000313" key="10">
    <source>
        <dbReference type="Proteomes" id="UP001445076"/>
    </source>
</evidence>
<keyword evidence="4" id="KW-0378">Hydrolase</keyword>
<keyword evidence="10" id="KW-1185">Reference proteome</keyword>
<keyword evidence="5" id="KW-0106">Calcium</keyword>
<dbReference type="SUPFAM" id="SSF53649">
    <property type="entry name" value="Alkaline phosphatase-like"/>
    <property type="match status" value="1"/>
</dbReference>
<comment type="caution">
    <text evidence="9">The sequence shown here is derived from an EMBL/GenBank/DDBJ whole genome shotgun (WGS) entry which is preliminary data.</text>
</comment>
<evidence type="ECO:0000256" key="2">
    <source>
        <dbReference type="ARBA" id="ARBA00008779"/>
    </source>
</evidence>
<sequence>YVQPICSPTRSALLSGRYPFTIGRQHSVLSPGEPKGLDLQLKLLPQALKESGYHTHAVGKWHLGFCSWDYTPTLRGFDTFYGYYTGSEDYFTHQRSRDLDSKMDSCNNVNYCYDLNNSTAGKTTGTRKQEWLDLRNNTTPDSSQDGVYSTYMFASYVEELLRSRSAEEPMFLYLPLQSVHAPLQVPDNYTTPYLYITDTNRRTYLGMVSAMDEAVGRVVAALKTTGHYDNSVIIFTSDNGGSEKHGGNNWPLRGHKATMWEGGTRGAAFLHSPLLPNPGTISHQLVHVTDWYKTLVGVAGGDTPTQTDGVDQWASFIGSEPPPRTHMVYNIDNTTDFQAGVRKGKYKLLVGPTGKGDWTPPPELRVSSDTAPLLQSVIDFSSDFHSHTARLLSKQPFTKADLARHPLYDPVLLQTLPTDVDGLKDGSNELSPSEAGSQTGLKSSSQVFYVPQSKTKKRQLISAKSGSLDVEGINISRVDIAKISNIKYKNKHNQRTQGEWSTEDFKGGAADKIKTTSDEIWASDLQAAIQLLQQLANTNDTKIQLYNVEEDPEERVDLVSVHVDVVEELLQYLLEELQRYVPADIFPEVPEASPDNFDGVWSPGWC</sequence>
<evidence type="ECO:0000256" key="4">
    <source>
        <dbReference type="ARBA" id="ARBA00022801"/>
    </source>
</evidence>
<dbReference type="GO" id="GO:0008484">
    <property type="term" value="F:sulfuric ester hydrolase activity"/>
    <property type="evidence" value="ECO:0007669"/>
    <property type="project" value="InterPro"/>
</dbReference>
<dbReference type="PROSITE" id="PS00149">
    <property type="entry name" value="SULFATASE_2"/>
    <property type="match status" value="1"/>
</dbReference>
<protein>
    <recommendedName>
        <fullName evidence="8">Sulfatase N-terminal domain-containing protein</fullName>
    </recommendedName>
</protein>
<reference evidence="9 10" key="1">
    <citation type="journal article" date="2024" name="BMC Genomics">
        <title>Genome assembly of redclaw crayfish (Cherax quadricarinatus) provides insights into its immune adaptation and hypoxia tolerance.</title>
        <authorList>
            <person name="Liu Z."/>
            <person name="Zheng J."/>
            <person name="Li H."/>
            <person name="Fang K."/>
            <person name="Wang S."/>
            <person name="He J."/>
            <person name="Zhou D."/>
            <person name="Weng S."/>
            <person name="Chi M."/>
            <person name="Gu Z."/>
            <person name="He J."/>
            <person name="Li F."/>
            <person name="Wang M."/>
        </authorList>
    </citation>
    <scope>NUCLEOTIDE SEQUENCE [LARGE SCALE GENOMIC DNA]</scope>
    <source>
        <strain evidence="9">ZL_2023a</strain>
    </source>
</reference>
<dbReference type="Gene3D" id="3.40.720.10">
    <property type="entry name" value="Alkaline Phosphatase, subunit A"/>
    <property type="match status" value="1"/>
</dbReference>
<evidence type="ECO:0000313" key="9">
    <source>
        <dbReference type="EMBL" id="KAK8730859.1"/>
    </source>
</evidence>
<dbReference type="EMBL" id="JARKIK010000062">
    <property type="protein sequence ID" value="KAK8730859.1"/>
    <property type="molecule type" value="Genomic_DNA"/>
</dbReference>
<accession>A0AAW0WYM4</accession>
<dbReference type="PANTHER" id="PTHR10342:SF274">
    <property type="entry name" value="ARYLSULFATASE B"/>
    <property type="match status" value="1"/>
</dbReference>
<dbReference type="AlphaFoldDB" id="A0AAW0WYM4"/>
<organism evidence="9 10">
    <name type="scientific">Cherax quadricarinatus</name>
    <name type="common">Australian red claw crayfish</name>
    <dbReference type="NCBI Taxonomy" id="27406"/>
    <lineage>
        <taxon>Eukaryota</taxon>
        <taxon>Metazoa</taxon>
        <taxon>Ecdysozoa</taxon>
        <taxon>Arthropoda</taxon>
        <taxon>Crustacea</taxon>
        <taxon>Multicrustacea</taxon>
        <taxon>Malacostraca</taxon>
        <taxon>Eumalacostraca</taxon>
        <taxon>Eucarida</taxon>
        <taxon>Decapoda</taxon>
        <taxon>Pleocyemata</taxon>
        <taxon>Astacidea</taxon>
        <taxon>Parastacoidea</taxon>
        <taxon>Parastacidae</taxon>
        <taxon>Cherax</taxon>
    </lineage>
</organism>
<feature type="non-terminal residue" evidence="9">
    <location>
        <position position="1"/>
    </location>
</feature>
<dbReference type="InterPro" id="IPR047115">
    <property type="entry name" value="ARSB"/>
</dbReference>
<dbReference type="Proteomes" id="UP001445076">
    <property type="component" value="Unassembled WGS sequence"/>
</dbReference>
<keyword evidence="3" id="KW-0479">Metal-binding</keyword>
<dbReference type="Gene3D" id="3.30.1120.10">
    <property type="match status" value="2"/>
</dbReference>
<gene>
    <name evidence="9" type="ORF">OTU49_007659</name>
</gene>
<keyword evidence="6" id="KW-0325">Glycoprotein</keyword>
<evidence type="ECO:0000256" key="3">
    <source>
        <dbReference type="ARBA" id="ARBA00022723"/>
    </source>
</evidence>
<name>A0AAW0WYM4_CHEQU</name>
<feature type="domain" description="Sulfatase N-terminal" evidence="8">
    <location>
        <begin position="3"/>
        <end position="300"/>
    </location>
</feature>
<dbReference type="Pfam" id="PF00884">
    <property type="entry name" value="Sulfatase"/>
    <property type="match status" value="1"/>
</dbReference>
<dbReference type="PANTHER" id="PTHR10342">
    <property type="entry name" value="ARYLSULFATASE"/>
    <property type="match status" value="1"/>
</dbReference>
<evidence type="ECO:0000256" key="5">
    <source>
        <dbReference type="ARBA" id="ARBA00022837"/>
    </source>
</evidence>
<comment type="similarity">
    <text evidence="2">Belongs to the sulfatase family.</text>
</comment>
<proteinExistence type="inferred from homology"/>